<dbReference type="GO" id="GO:0005886">
    <property type="term" value="C:plasma membrane"/>
    <property type="evidence" value="ECO:0007669"/>
    <property type="project" value="TreeGrafter"/>
</dbReference>
<comment type="similarity">
    <text evidence="1 2">Belongs to the phospholipid scramblase family.</text>
</comment>
<dbReference type="PANTHER" id="PTHR23248:SF63">
    <property type="entry name" value="PHOSPHOLIPID SCRAMBLASE"/>
    <property type="match status" value="1"/>
</dbReference>
<evidence type="ECO:0000256" key="1">
    <source>
        <dbReference type="ARBA" id="ARBA00005350"/>
    </source>
</evidence>
<dbReference type="Pfam" id="PF03803">
    <property type="entry name" value="Scramblase"/>
    <property type="match status" value="1"/>
</dbReference>
<comment type="function">
    <text evidence="2">May mediate accelerated ATP-independent bidirectional transbilayer migration of phospholipids upon binding calcium ions that results in a loss of phospholipid asymmetry in the plasma membrane.</text>
</comment>
<dbReference type="GO" id="GO:0017128">
    <property type="term" value="F:phospholipid scramblase activity"/>
    <property type="evidence" value="ECO:0007669"/>
    <property type="project" value="InterPro"/>
</dbReference>
<comment type="cofactor">
    <cofactor evidence="2">
        <name>Ca(2+)</name>
        <dbReference type="ChEBI" id="CHEBI:29108"/>
    </cofactor>
</comment>
<sequence>YQPGAPLPDGSGNWMPKPPESSDIPPGLEYLALVDRILVRQKRELLEIVTGWETNNKYVIMNGVGQQVYYAVESSDVCSRQCCGQQREFTIRLLDNFGKEVMHINREFNCCGGACPCIASPGSGCAHLITVEAPPGNIIGYVSHRASCACINAYEVYDHNEKTLFNIDSPDWCTMTYGCGDKEFSVKTMAGEEIGSVWKSWSGCCQEVFTDADKFGISFPLDLSVRAKATLIGATFLIDFDNFENR</sequence>
<keyword evidence="2" id="KW-0106">Calcium</keyword>
<proteinExistence type="inferred from homology"/>
<evidence type="ECO:0000313" key="4">
    <source>
        <dbReference type="EMBL" id="GMS87274.1"/>
    </source>
</evidence>
<protein>
    <recommendedName>
        <fullName evidence="2">Phospholipid scramblase</fullName>
    </recommendedName>
</protein>
<accession>A0AAV5SWI0</accession>
<keyword evidence="5" id="KW-1185">Reference proteome</keyword>
<feature type="region of interest" description="Disordered" evidence="3">
    <location>
        <begin position="1"/>
        <end position="21"/>
    </location>
</feature>
<dbReference type="Proteomes" id="UP001432027">
    <property type="component" value="Unassembled WGS sequence"/>
</dbReference>
<name>A0AAV5SWI0_9BILA</name>
<evidence type="ECO:0000256" key="3">
    <source>
        <dbReference type="SAM" id="MobiDB-lite"/>
    </source>
</evidence>
<evidence type="ECO:0000313" key="5">
    <source>
        <dbReference type="Proteomes" id="UP001432027"/>
    </source>
</evidence>
<organism evidence="4 5">
    <name type="scientific">Pristionchus entomophagus</name>
    <dbReference type="NCBI Taxonomy" id="358040"/>
    <lineage>
        <taxon>Eukaryota</taxon>
        <taxon>Metazoa</taxon>
        <taxon>Ecdysozoa</taxon>
        <taxon>Nematoda</taxon>
        <taxon>Chromadorea</taxon>
        <taxon>Rhabditida</taxon>
        <taxon>Rhabditina</taxon>
        <taxon>Diplogasteromorpha</taxon>
        <taxon>Diplogasteroidea</taxon>
        <taxon>Neodiplogasteridae</taxon>
        <taxon>Pristionchus</taxon>
    </lineage>
</organism>
<evidence type="ECO:0000256" key="2">
    <source>
        <dbReference type="RuleBase" id="RU363116"/>
    </source>
</evidence>
<dbReference type="EMBL" id="BTSX01000003">
    <property type="protein sequence ID" value="GMS87274.1"/>
    <property type="molecule type" value="Genomic_DNA"/>
</dbReference>
<comment type="caution">
    <text evidence="4">The sequence shown here is derived from an EMBL/GenBank/DDBJ whole genome shotgun (WGS) entry which is preliminary data.</text>
</comment>
<gene>
    <name evidence="4" type="ORF">PENTCL1PPCAC_9449</name>
</gene>
<dbReference type="AlphaFoldDB" id="A0AAV5SWI0"/>
<dbReference type="PANTHER" id="PTHR23248">
    <property type="entry name" value="PHOSPHOLIPID SCRAMBLASE-RELATED"/>
    <property type="match status" value="1"/>
</dbReference>
<reference evidence="4" key="1">
    <citation type="submission" date="2023-10" db="EMBL/GenBank/DDBJ databases">
        <title>Genome assembly of Pristionchus species.</title>
        <authorList>
            <person name="Yoshida K."/>
            <person name="Sommer R.J."/>
        </authorList>
    </citation>
    <scope>NUCLEOTIDE SEQUENCE</scope>
    <source>
        <strain evidence="4">RS0144</strain>
    </source>
</reference>
<keyword evidence="2" id="KW-0564">Palmitate</keyword>
<feature type="non-terminal residue" evidence="4">
    <location>
        <position position="1"/>
    </location>
</feature>
<dbReference type="InterPro" id="IPR005552">
    <property type="entry name" value="Scramblase"/>
</dbReference>
<keyword evidence="2" id="KW-0449">Lipoprotein</keyword>